<dbReference type="EMBL" id="JENJ01000023">
    <property type="protein sequence ID" value="KGM96399.1"/>
    <property type="molecule type" value="Genomic_DNA"/>
</dbReference>
<name>A0A0A0I4S4_CLONO</name>
<evidence type="ECO:0000313" key="1">
    <source>
        <dbReference type="EMBL" id="KGM96399.1"/>
    </source>
</evidence>
<reference evidence="1 2" key="1">
    <citation type="submission" date="2014-01" db="EMBL/GenBank/DDBJ databases">
        <title>Plasmidome dynamics in the species complex Clostridium novyi sensu lato converts strains of independent lineages into distinctly different pathogens.</title>
        <authorList>
            <person name="Skarin H."/>
            <person name="Segerman B."/>
        </authorList>
    </citation>
    <scope>NUCLEOTIDE SEQUENCE [LARGE SCALE GENOMIC DNA]</scope>
    <source>
        <strain evidence="1 2">4552</strain>
    </source>
</reference>
<comment type="caution">
    <text evidence="1">The sequence shown here is derived from an EMBL/GenBank/DDBJ whole genome shotgun (WGS) entry which is preliminary data.</text>
</comment>
<evidence type="ECO:0000313" key="2">
    <source>
        <dbReference type="Proteomes" id="UP000030012"/>
    </source>
</evidence>
<gene>
    <name evidence="1" type="ORF">Z968_06500</name>
</gene>
<organism evidence="1 2">
    <name type="scientific">Clostridium novyi A str. 4552</name>
    <dbReference type="NCBI Taxonomy" id="1444289"/>
    <lineage>
        <taxon>Bacteria</taxon>
        <taxon>Bacillati</taxon>
        <taxon>Bacillota</taxon>
        <taxon>Clostridia</taxon>
        <taxon>Eubacteriales</taxon>
        <taxon>Clostridiaceae</taxon>
        <taxon>Clostridium</taxon>
    </lineage>
</organism>
<protein>
    <submittedName>
        <fullName evidence="1">Uncharacterized protein</fullName>
    </submittedName>
</protein>
<accession>A0A0A0I4S4</accession>
<dbReference type="AlphaFoldDB" id="A0A0A0I4S4"/>
<dbReference type="Proteomes" id="UP000030012">
    <property type="component" value="Unassembled WGS sequence"/>
</dbReference>
<sequence>MLEKIKKYVNGNFYKDIKYDGNMKDEKLNNLITNENINIAQFVSFDPDLNLEPRFIHINNFKYKKNMTKEDVLKELILSAGSRTVNIRSFSPKVMKGNRLVIGKGIEDLDKILNIIKDNSLEGKYSIVNENIDINDGGVSGVILGDVIEFSPEDTPKCVEKDGVCSLPKDIGFKVLHNVYGFYPNINFEPNHRVEFSIHPSRQGIKREHTIIWEYEHYENIEYEIKISWPNKFSRFIGDKVFGLLIAEALGIKVPKTTVISRKVAPFSFGIETGLEEKWIRTCPIIKEPGKYYTGMNWIDPFELMNKEETKGKGEVNIASIICQEAVEPLYSGGAIIKEKEEDDLIEGVLGRGDNFMVGSQNKEELPREIIMKVQELNNKLRNNYGKIGEVTIEWVYDGKDVWVVQLNQLKRNDNNLDRSVIVNGNPLYYEDFFVSEGLDVLRKKIETVKGKNIGIKLVGNIGITSHFGDLLRLANIPSILKRID</sequence>
<proteinExistence type="predicted"/>